<organism evidence="2 3">
    <name type="scientific">Exiguobacterium indicum</name>
    <dbReference type="NCBI Taxonomy" id="296995"/>
    <lineage>
        <taxon>Bacteria</taxon>
        <taxon>Bacillati</taxon>
        <taxon>Bacillota</taxon>
        <taxon>Bacilli</taxon>
        <taxon>Bacillales</taxon>
        <taxon>Bacillales Family XII. Incertae Sedis</taxon>
        <taxon>Exiguobacterium</taxon>
    </lineage>
</organism>
<evidence type="ECO:0000313" key="2">
    <source>
        <dbReference type="EMBL" id="KSU49873.1"/>
    </source>
</evidence>
<dbReference type="EMBL" id="LNQL01000001">
    <property type="protein sequence ID" value="KSU49873.1"/>
    <property type="molecule type" value="Genomic_DNA"/>
</dbReference>
<sequence>MVKQLIRYHIKQGIWPLACFILLAIFSYGFGSYTVINEFEKYDASQQPDLINTVLVSPFFAGFAAILIAVFAILMLGSERGSGRSLILHALPFPKVWLFWIKWAIGVVTLIVFPIIGFFASWLLLQSFGINPFDYVTWSSLFQDFGLFLLFDVTILTIFLFAGTIAGDIIGQLLLGTFFLFLNYFTYFSIYAIGQLGFGMGYEELDKPISFLMTITTPFALFFEYNTEINITYAVLFSLALTFVLLIFGSRLYVKGANERLGRFTIFPKLHPALIITFSIYTTILLAGIIGLISSENQFLYWLAIAILAWPTFSSYRRMIGWSR</sequence>
<dbReference type="PANTHER" id="PTHR39177:SF1">
    <property type="entry name" value="ABC TRANSPORTER PERMEASE YTRC-RELATED"/>
    <property type="match status" value="1"/>
</dbReference>
<feature type="transmembrane region" description="Helical" evidence="1">
    <location>
        <begin position="231"/>
        <end position="254"/>
    </location>
</feature>
<keyword evidence="1" id="KW-0472">Membrane</keyword>
<feature type="transmembrane region" description="Helical" evidence="1">
    <location>
        <begin position="50"/>
        <end position="76"/>
    </location>
</feature>
<name>A0A0V8GIA9_9BACL</name>
<keyword evidence="1" id="KW-0812">Transmembrane</keyword>
<feature type="transmembrane region" description="Helical" evidence="1">
    <location>
        <begin position="173"/>
        <end position="193"/>
    </location>
</feature>
<evidence type="ECO:0000256" key="1">
    <source>
        <dbReference type="SAM" id="Phobius"/>
    </source>
</evidence>
<reference evidence="2 3" key="1">
    <citation type="journal article" date="2015" name="Int. J. Syst. Evol. Microbiol.">
        <title>Exiguobacterium enclense sp. nov., isolated from sediment.</title>
        <authorList>
            <person name="Dastager S.G."/>
            <person name="Mawlankar R."/>
            <person name="Sonalkar V.V."/>
            <person name="Thorat M.N."/>
            <person name="Mual P."/>
            <person name="Verma A."/>
            <person name="Krishnamurthi S."/>
            <person name="Tang S.K."/>
            <person name="Li W.J."/>
        </authorList>
    </citation>
    <scope>NUCLEOTIDE SEQUENCE [LARGE SCALE GENOMIC DNA]</scope>
    <source>
        <strain evidence="2 3">NIO-1109</strain>
    </source>
</reference>
<evidence type="ECO:0000313" key="3">
    <source>
        <dbReference type="Proteomes" id="UP000053797"/>
    </source>
</evidence>
<feature type="transmembrane region" description="Helical" evidence="1">
    <location>
        <begin position="97"/>
        <end position="125"/>
    </location>
</feature>
<accession>A0A0V8GIA9</accession>
<evidence type="ECO:0008006" key="4">
    <source>
        <dbReference type="Google" id="ProtNLM"/>
    </source>
</evidence>
<gene>
    <name evidence="2" type="ORF">AS033_00465</name>
</gene>
<keyword evidence="1" id="KW-1133">Transmembrane helix</keyword>
<comment type="caution">
    <text evidence="2">The sequence shown here is derived from an EMBL/GenBank/DDBJ whole genome shotgun (WGS) entry which is preliminary data.</text>
</comment>
<dbReference type="OrthoDB" id="2351259at2"/>
<dbReference type="RefSeq" id="WP_058264522.1">
    <property type="nucleotide sequence ID" value="NZ_FMYN01000001.1"/>
</dbReference>
<feature type="transmembrane region" description="Helical" evidence="1">
    <location>
        <begin position="274"/>
        <end position="293"/>
    </location>
</feature>
<dbReference type="InterPro" id="IPR053046">
    <property type="entry name" value="ABC-5_transporter"/>
</dbReference>
<dbReference type="AlphaFoldDB" id="A0A0V8GIA9"/>
<dbReference type="Proteomes" id="UP000053797">
    <property type="component" value="Unassembled WGS sequence"/>
</dbReference>
<dbReference type="PANTHER" id="PTHR39177">
    <property type="entry name" value="ABC TRANSPORTER PERMEASE YTRC-RELATED"/>
    <property type="match status" value="1"/>
</dbReference>
<proteinExistence type="predicted"/>
<protein>
    <recommendedName>
        <fullName evidence="4">ABC transporter permease</fullName>
    </recommendedName>
</protein>
<feature type="transmembrane region" description="Helical" evidence="1">
    <location>
        <begin position="145"/>
        <end position="166"/>
    </location>
</feature>
<feature type="transmembrane region" description="Helical" evidence="1">
    <location>
        <begin position="12"/>
        <end position="30"/>
    </location>
</feature>
<feature type="transmembrane region" description="Helical" evidence="1">
    <location>
        <begin position="299"/>
        <end position="316"/>
    </location>
</feature>